<organism evidence="2 3">
    <name type="scientific">Ramazzottius varieornatus</name>
    <name type="common">Water bear</name>
    <name type="synonym">Tardigrade</name>
    <dbReference type="NCBI Taxonomy" id="947166"/>
    <lineage>
        <taxon>Eukaryota</taxon>
        <taxon>Metazoa</taxon>
        <taxon>Ecdysozoa</taxon>
        <taxon>Tardigrada</taxon>
        <taxon>Eutardigrada</taxon>
        <taxon>Parachela</taxon>
        <taxon>Hypsibioidea</taxon>
        <taxon>Ramazzottiidae</taxon>
        <taxon>Ramazzottius</taxon>
    </lineage>
</organism>
<accession>A0A1D1VN87</accession>
<reference evidence="2 3" key="1">
    <citation type="journal article" date="2016" name="Nat. Commun.">
        <title>Extremotolerant tardigrade genome and improved radiotolerance of human cultured cells by tardigrade-unique protein.</title>
        <authorList>
            <person name="Hashimoto T."/>
            <person name="Horikawa D.D."/>
            <person name="Saito Y."/>
            <person name="Kuwahara H."/>
            <person name="Kozuka-Hata H."/>
            <person name="Shin-I T."/>
            <person name="Minakuchi Y."/>
            <person name="Ohishi K."/>
            <person name="Motoyama A."/>
            <person name="Aizu T."/>
            <person name="Enomoto A."/>
            <person name="Kondo K."/>
            <person name="Tanaka S."/>
            <person name="Hara Y."/>
            <person name="Koshikawa S."/>
            <person name="Sagara H."/>
            <person name="Miura T."/>
            <person name="Yokobori S."/>
            <person name="Miyagawa K."/>
            <person name="Suzuki Y."/>
            <person name="Kubo T."/>
            <person name="Oyama M."/>
            <person name="Kohara Y."/>
            <person name="Fujiyama A."/>
            <person name="Arakawa K."/>
            <person name="Katayama T."/>
            <person name="Toyoda A."/>
            <person name="Kunieda T."/>
        </authorList>
    </citation>
    <scope>NUCLEOTIDE SEQUENCE [LARGE SCALE GENOMIC DNA]</scope>
    <source>
        <strain evidence="2 3">YOKOZUNA-1</strain>
    </source>
</reference>
<dbReference type="EMBL" id="BDGG01000007">
    <property type="protein sequence ID" value="GAV01613.1"/>
    <property type="molecule type" value="Genomic_DNA"/>
</dbReference>
<dbReference type="Proteomes" id="UP000186922">
    <property type="component" value="Unassembled WGS sequence"/>
</dbReference>
<feature type="region of interest" description="Disordered" evidence="1">
    <location>
        <begin position="20"/>
        <end position="47"/>
    </location>
</feature>
<dbReference type="AlphaFoldDB" id="A0A1D1VN87"/>
<evidence type="ECO:0000256" key="1">
    <source>
        <dbReference type="SAM" id="MobiDB-lite"/>
    </source>
</evidence>
<comment type="caution">
    <text evidence="2">The sequence shown here is derived from an EMBL/GenBank/DDBJ whole genome shotgun (WGS) entry which is preliminary data.</text>
</comment>
<evidence type="ECO:0000313" key="3">
    <source>
        <dbReference type="Proteomes" id="UP000186922"/>
    </source>
</evidence>
<keyword evidence="3" id="KW-1185">Reference proteome</keyword>
<name>A0A1D1VN87_RAMVA</name>
<protein>
    <submittedName>
        <fullName evidence="2">Uncharacterized protein</fullName>
    </submittedName>
</protein>
<proteinExistence type="predicted"/>
<evidence type="ECO:0000313" key="2">
    <source>
        <dbReference type="EMBL" id="GAV01613.1"/>
    </source>
</evidence>
<sequence>MNTRPCAFVITAPASTIAPAPLLTTTNPASTSSATTTTAAPTAATTPAPLSTTAQAAVVSSCIATTQPQSGCTFIGGTEGDCSQCCNVGGNLRTPAGGTCNFPPNSQIKQCLQNAPPGTNQAFTGGNAGGAGTIIGTCIANRSPGNSNAFNGQPGSATPLTCPQGAAQVVFG</sequence>
<gene>
    <name evidence="2" type="primary">RvY_12299-1</name>
    <name evidence="2" type="synonym">RvY_12299.1</name>
    <name evidence="2" type="ORF">RvY_12299</name>
</gene>